<keyword evidence="3" id="KW-1185">Reference proteome</keyword>
<gene>
    <name evidence="2" type="ORF">C7381_101165</name>
</gene>
<dbReference type="Proteomes" id="UP000245793">
    <property type="component" value="Unassembled WGS sequence"/>
</dbReference>
<dbReference type="InterPro" id="IPR010359">
    <property type="entry name" value="IrrE_HExxH"/>
</dbReference>
<dbReference type="EMBL" id="QEKV01000001">
    <property type="protein sequence ID" value="PVY95639.1"/>
    <property type="molecule type" value="Genomic_DNA"/>
</dbReference>
<dbReference type="PANTHER" id="PTHR43236:SF2">
    <property type="entry name" value="BLL0069 PROTEIN"/>
    <property type="match status" value="1"/>
</dbReference>
<dbReference type="PANTHER" id="PTHR43236">
    <property type="entry name" value="ANTITOXIN HIGA1"/>
    <property type="match status" value="1"/>
</dbReference>
<evidence type="ECO:0000313" key="2">
    <source>
        <dbReference type="EMBL" id="PVY95639.1"/>
    </source>
</evidence>
<dbReference type="Pfam" id="PF06114">
    <property type="entry name" value="Peptidase_M78"/>
    <property type="match status" value="1"/>
</dbReference>
<feature type="domain" description="IrrE N-terminal-like" evidence="1">
    <location>
        <begin position="46"/>
        <end position="158"/>
    </location>
</feature>
<comment type="caution">
    <text evidence="2">The sequence shown here is derived from an EMBL/GenBank/DDBJ whole genome shotgun (WGS) entry which is preliminary data.</text>
</comment>
<sequence>MMNKVELMNKAIFIRKRLGEDESSPIDIFKVVQSIENLSIIFYPLNKNISGVCYKGEKSSVIAINSDMSIGRQRFSLAHELYHLYYDESASSSVSLLNIGEGDETERNADQFASYFLVPGPTLYEKVDKIGRDNLDIENIIKLEQYFGVSHKAMLYRLVDEGFIDFQTAKYMEYGVVSIAARLGYDTSIYYPSSPDKKMGVLGYYISSADKLLDSGLISRGKYEELLLDAFRDDIVYGMNEGEARLD</sequence>
<dbReference type="RefSeq" id="WP_081935508.1">
    <property type="nucleotide sequence ID" value="NZ_QEKV01000001.1"/>
</dbReference>
<dbReference type="InterPro" id="IPR052345">
    <property type="entry name" value="Rad_response_metalloprotease"/>
</dbReference>
<dbReference type="Gene3D" id="1.10.10.2910">
    <property type="match status" value="1"/>
</dbReference>
<proteinExistence type="predicted"/>
<reference evidence="2 3" key="1">
    <citation type="submission" date="2018-04" db="EMBL/GenBank/DDBJ databases">
        <title>Genomic Encyclopedia of Type Strains, Phase IV (KMG-IV): sequencing the most valuable type-strain genomes for metagenomic binning, comparative biology and taxonomic classification.</title>
        <authorList>
            <person name="Goeker M."/>
        </authorList>
    </citation>
    <scope>NUCLEOTIDE SEQUENCE [LARGE SCALE GENOMIC DNA]</scope>
    <source>
        <strain evidence="2 3">DSM 20705</strain>
    </source>
</reference>
<dbReference type="AlphaFoldDB" id="A0A2U1E7F2"/>
<evidence type="ECO:0000259" key="1">
    <source>
        <dbReference type="Pfam" id="PF06114"/>
    </source>
</evidence>
<protein>
    <submittedName>
        <fullName evidence="2">Zn-dependent peptidase ImmA (M78 family)</fullName>
    </submittedName>
</protein>
<name>A0A2U1E7F2_9FIRM</name>
<accession>A0A2U1E7F2</accession>
<organism evidence="2 3">
    <name type="scientific">Ezakiella coagulans</name>
    <dbReference type="NCBI Taxonomy" id="46507"/>
    <lineage>
        <taxon>Bacteria</taxon>
        <taxon>Bacillati</taxon>
        <taxon>Bacillota</taxon>
        <taxon>Tissierellia</taxon>
        <taxon>Ezakiella</taxon>
    </lineage>
</organism>
<evidence type="ECO:0000313" key="3">
    <source>
        <dbReference type="Proteomes" id="UP000245793"/>
    </source>
</evidence>